<keyword evidence="6 7" id="KW-0472">Membrane</keyword>
<evidence type="ECO:0000256" key="1">
    <source>
        <dbReference type="ARBA" id="ARBA00004651"/>
    </source>
</evidence>
<dbReference type="InterPro" id="IPR051447">
    <property type="entry name" value="Lipoprotein-release_system"/>
</dbReference>
<dbReference type="Pfam" id="PF02687">
    <property type="entry name" value="FtsX"/>
    <property type="match status" value="1"/>
</dbReference>
<name>A0A4R9GJU9_9LEPT</name>
<keyword evidence="3" id="KW-1003">Cell membrane</keyword>
<evidence type="ECO:0000259" key="8">
    <source>
        <dbReference type="Pfam" id="PF02687"/>
    </source>
</evidence>
<comment type="similarity">
    <text evidence="2">Belongs to the ABC-4 integral membrane protein family. LolC/E subfamily.</text>
</comment>
<comment type="caution">
    <text evidence="10">The sequence shown here is derived from an EMBL/GenBank/DDBJ whole genome shotgun (WGS) entry which is preliminary data.</text>
</comment>
<evidence type="ECO:0000256" key="2">
    <source>
        <dbReference type="ARBA" id="ARBA00005236"/>
    </source>
</evidence>
<evidence type="ECO:0000256" key="7">
    <source>
        <dbReference type="SAM" id="Phobius"/>
    </source>
</evidence>
<keyword evidence="5 7" id="KW-1133">Transmembrane helix</keyword>
<accession>A0A4R9GJU9</accession>
<dbReference type="Pfam" id="PF12704">
    <property type="entry name" value="MacB_PCD"/>
    <property type="match status" value="1"/>
</dbReference>
<dbReference type="PANTHER" id="PTHR30489:SF0">
    <property type="entry name" value="LIPOPROTEIN-RELEASING SYSTEM TRANSMEMBRANE PROTEIN LOLE"/>
    <property type="match status" value="1"/>
</dbReference>
<dbReference type="GO" id="GO:0044874">
    <property type="term" value="P:lipoprotein localization to outer membrane"/>
    <property type="evidence" value="ECO:0007669"/>
    <property type="project" value="TreeGrafter"/>
</dbReference>
<evidence type="ECO:0000256" key="4">
    <source>
        <dbReference type="ARBA" id="ARBA00022692"/>
    </source>
</evidence>
<organism evidence="10 11">
    <name type="scientific">Leptospira fletcheri</name>
    <dbReference type="NCBI Taxonomy" id="2484981"/>
    <lineage>
        <taxon>Bacteria</taxon>
        <taxon>Pseudomonadati</taxon>
        <taxon>Spirochaetota</taxon>
        <taxon>Spirochaetia</taxon>
        <taxon>Leptospirales</taxon>
        <taxon>Leptospiraceae</taxon>
        <taxon>Leptospira</taxon>
    </lineage>
</organism>
<dbReference type="InterPro" id="IPR025857">
    <property type="entry name" value="MacB_PCD"/>
</dbReference>
<dbReference type="InterPro" id="IPR003838">
    <property type="entry name" value="ABC3_permease_C"/>
</dbReference>
<evidence type="ECO:0000313" key="11">
    <source>
        <dbReference type="Proteomes" id="UP000298458"/>
    </source>
</evidence>
<comment type="subcellular location">
    <subcellularLocation>
        <location evidence="1">Cell membrane</location>
        <topology evidence="1">Multi-pass membrane protein</topology>
    </subcellularLocation>
</comment>
<proteinExistence type="inferred from homology"/>
<feature type="transmembrane region" description="Helical" evidence="7">
    <location>
        <begin position="17"/>
        <end position="40"/>
    </location>
</feature>
<dbReference type="OrthoDB" id="9770036at2"/>
<evidence type="ECO:0000259" key="9">
    <source>
        <dbReference type="Pfam" id="PF12704"/>
    </source>
</evidence>
<dbReference type="Proteomes" id="UP000298458">
    <property type="component" value="Unassembled WGS sequence"/>
</dbReference>
<dbReference type="EMBL" id="RQET01000001">
    <property type="protein sequence ID" value="TGK14012.1"/>
    <property type="molecule type" value="Genomic_DNA"/>
</dbReference>
<gene>
    <name evidence="10" type="ORF">EHO60_01320</name>
</gene>
<keyword evidence="4 7" id="KW-0812">Transmembrane</keyword>
<evidence type="ECO:0000256" key="6">
    <source>
        <dbReference type="ARBA" id="ARBA00023136"/>
    </source>
</evidence>
<evidence type="ECO:0000256" key="3">
    <source>
        <dbReference type="ARBA" id="ARBA00022475"/>
    </source>
</evidence>
<feature type="domain" description="MacB-like periplasmic core" evidence="9">
    <location>
        <begin position="16"/>
        <end position="242"/>
    </location>
</feature>
<dbReference type="PANTHER" id="PTHR30489">
    <property type="entry name" value="LIPOPROTEIN-RELEASING SYSTEM TRANSMEMBRANE PROTEIN LOLE"/>
    <property type="match status" value="1"/>
</dbReference>
<keyword evidence="11" id="KW-1185">Reference proteome</keyword>
<evidence type="ECO:0000313" key="10">
    <source>
        <dbReference type="EMBL" id="TGK14012.1"/>
    </source>
</evidence>
<dbReference type="GO" id="GO:0098797">
    <property type="term" value="C:plasma membrane protein complex"/>
    <property type="evidence" value="ECO:0007669"/>
    <property type="project" value="TreeGrafter"/>
</dbReference>
<reference evidence="10" key="1">
    <citation type="journal article" date="2019" name="PLoS Negl. Trop. Dis.">
        <title>Revisiting the worldwide diversity of Leptospira species in the environment.</title>
        <authorList>
            <person name="Vincent A.T."/>
            <person name="Schiettekatte O."/>
            <person name="Bourhy P."/>
            <person name="Veyrier F.J."/>
            <person name="Picardeau M."/>
        </authorList>
    </citation>
    <scope>NUCLEOTIDE SEQUENCE [LARGE SCALE GENOMIC DNA]</scope>
    <source>
        <strain evidence="10">SSW15</strain>
    </source>
</reference>
<dbReference type="RefSeq" id="WP_135766353.1">
    <property type="nucleotide sequence ID" value="NZ_RQET01000001.1"/>
</dbReference>
<feature type="domain" description="ABC3 transporter permease C-terminal" evidence="8">
    <location>
        <begin position="286"/>
        <end position="411"/>
    </location>
</feature>
<feature type="transmembrane region" description="Helical" evidence="7">
    <location>
        <begin position="328"/>
        <end position="361"/>
    </location>
</feature>
<dbReference type="AlphaFoldDB" id="A0A4R9GJU9"/>
<feature type="transmembrane region" description="Helical" evidence="7">
    <location>
        <begin position="381"/>
        <end position="401"/>
    </location>
</feature>
<feature type="transmembrane region" description="Helical" evidence="7">
    <location>
        <begin position="287"/>
        <end position="307"/>
    </location>
</feature>
<protein>
    <submittedName>
        <fullName evidence="10">ABC transporter permease</fullName>
    </submittedName>
</protein>
<evidence type="ECO:0000256" key="5">
    <source>
        <dbReference type="ARBA" id="ARBA00022989"/>
    </source>
</evidence>
<sequence>MWFLAIRQLLNRPQQTVLTFVGILLGTAAYCVFSGIMVGFQEYITDQLVNNDAQIRISPRDEVIREQSFYGLFYPETTFLKWVKPPSGKLDNTQLTNVNGWFRKLDRDERVEAYAPQLNRQLIFKFGKQSLPGKLQGVDPIRQMKVTTIGNYVESGNFKDLDRGGDMIFAGSGLLEKLGATLGDTVHIVTDDGRTANVKVGGVIHVGNRMIDDTAAYASLRTVQRITLSTGVVSEIAIRLKRLDIAADMATEWAFFTRDKVESWDQTYENVLAVFKTQNIVRNTTTFTIMLVVAFGIYNILNMVVNQKKREIAILRSIGFDENDTIRLFIIQGLLLGIVGSLAGLVLGAIVCFFLDGYPIGNTSSSKTQMMSNVMRISWDWMIYLKAFGLSVGCSGIAAYIPARSASKLSPVEIIRGSA</sequence>